<organism evidence="1 4">
    <name type="scientific">Streptomyces acidiscabies</name>
    <dbReference type="NCBI Taxonomy" id="42234"/>
    <lineage>
        <taxon>Bacteria</taxon>
        <taxon>Bacillati</taxon>
        <taxon>Actinomycetota</taxon>
        <taxon>Actinomycetes</taxon>
        <taxon>Kitasatosporales</taxon>
        <taxon>Streptomycetaceae</taxon>
        <taxon>Streptomyces</taxon>
    </lineage>
</organism>
<dbReference type="EMBL" id="JARAWP010000066">
    <property type="protein sequence ID" value="MDX3026046.1"/>
    <property type="molecule type" value="Genomic_DNA"/>
</dbReference>
<gene>
    <name evidence="1" type="ORF">PV399_43220</name>
    <name evidence="2" type="ORF">PV666_50570</name>
</gene>
<dbReference type="RefSeq" id="WP_141655676.1">
    <property type="nucleotide sequence ID" value="NZ_BCMK01000089.1"/>
</dbReference>
<proteinExistence type="predicted"/>
<dbReference type="AlphaFoldDB" id="A0AAP6BKU9"/>
<evidence type="ECO:0000313" key="3">
    <source>
        <dbReference type="Proteomes" id="UP001272987"/>
    </source>
</evidence>
<evidence type="ECO:0000313" key="4">
    <source>
        <dbReference type="Proteomes" id="UP001282288"/>
    </source>
</evidence>
<protein>
    <submittedName>
        <fullName evidence="1">Uncharacterized protein</fullName>
    </submittedName>
</protein>
<keyword evidence="3" id="KW-1185">Reference proteome</keyword>
<name>A0AAP6BKU9_9ACTN</name>
<dbReference type="EMBL" id="JARAWC010000060">
    <property type="protein sequence ID" value="MDX2966475.1"/>
    <property type="molecule type" value="Genomic_DNA"/>
</dbReference>
<dbReference type="Proteomes" id="UP001272987">
    <property type="component" value="Unassembled WGS sequence"/>
</dbReference>
<evidence type="ECO:0000313" key="1">
    <source>
        <dbReference type="EMBL" id="MDX2966475.1"/>
    </source>
</evidence>
<accession>A0AAP6BKU9</accession>
<evidence type="ECO:0000313" key="2">
    <source>
        <dbReference type="EMBL" id="MDX3026046.1"/>
    </source>
</evidence>
<reference evidence="1 3" key="1">
    <citation type="journal article" date="2023" name="Microb. Genom.">
        <title>Mesoterricola silvestris gen. nov., sp. nov., Mesoterricola sediminis sp. nov., Geothrix oryzae sp. nov., Geothrix edaphica sp. nov., Geothrix rubra sp. nov., and Geothrix limicola sp. nov., six novel members of Acidobacteriota isolated from soils.</title>
        <authorList>
            <person name="Weisberg A.J."/>
            <person name="Pearce E."/>
            <person name="Kramer C.G."/>
            <person name="Chang J.H."/>
            <person name="Clarke C.R."/>
        </authorList>
    </citation>
    <scope>NUCLEOTIDE SEQUENCE</scope>
    <source>
        <strain evidence="2 3">NB05-1H</strain>
        <strain evidence="1">NRRL_B-16521</strain>
    </source>
</reference>
<sequence>MATLDHDSPIDVSADIHRLVRAVRSGNDRRIAVLLRRFTQHADMAALYRLSGCCRSDLEECGSNRRLDWVSYPVGRGQPS</sequence>
<comment type="caution">
    <text evidence="1">The sequence shown here is derived from an EMBL/GenBank/DDBJ whole genome shotgun (WGS) entry which is preliminary data.</text>
</comment>
<dbReference type="GeneID" id="69809255"/>
<dbReference type="Proteomes" id="UP001282288">
    <property type="component" value="Unassembled WGS sequence"/>
</dbReference>